<name>A0A090CSM5_PODAN</name>
<dbReference type="PANTHER" id="PTHR24305:SF168">
    <property type="entry name" value="P450, PUTATIVE (EUROFUNG)-RELATED"/>
    <property type="match status" value="1"/>
</dbReference>
<dbReference type="GO" id="GO:0016705">
    <property type="term" value="F:oxidoreductase activity, acting on paired donors, with incorporation or reduction of molecular oxygen"/>
    <property type="evidence" value="ECO:0007669"/>
    <property type="project" value="InterPro"/>
</dbReference>
<dbReference type="InterPro" id="IPR036396">
    <property type="entry name" value="Cyt_P450_sf"/>
</dbReference>
<evidence type="ECO:0000313" key="5">
    <source>
        <dbReference type="EMBL" id="CDP29227.1"/>
    </source>
</evidence>
<protein>
    <submittedName>
        <fullName evidence="5">Cytochrome P450 E-class, group I</fullName>
    </submittedName>
</protein>
<dbReference type="GO" id="GO:0004497">
    <property type="term" value="F:monooxygenase activity"/>
    <property type="evidence" value="ECO:0007669"/>
    <property type="project" value="InterPro"/>
</dbReference>
<evidence type="ECO:0000256" key="3">
    <source>
        <dbReference type="ARBA" id="ARBA00023004"/>
    </source>
</evidence>
<organism evidence="5 6">
    <name type="scientific">Podospora anserina (strain S / ATCC MYA-4624 / DSM 980 / FGSC 10383)</name>
    <name type="common">Pleurage anserina</name>
    <dbReference type="NCBI Taxonomy" id="515849"/>
    <lineage>
        <taxon>Eukaryota</taxon>
        <taxon>Fungi</taxon>
        <taxon>Dikarya</taxon>
        <taxon>Ascomycota</taxon>
        <taxon>Pezizomycotina</taxon>
        <taxon>Sordariomycetes</taxon>
        <taxon>Sordariomycetidae</taxon>
        <taxon>Sordariales</taxon>
        <taxon>Podosporaceae</taxon>
        <taxon>Podospora</taxon>
        <taxon>Podospora anserina</taxon>
    </lineage>
</organism>
<keyword evidence="3 4" id="KW-0408">Iron</keyword>
<evidence type="ECO:0000256" key="4">
    <source>
        <dbReference type="PIRSR" id="PIRSR602401-1"/>
    </source>
</evidence>
<proteinExistence type="predicted"/>
<dbReference type="GO" id="GO:0005506">
    <property type="term" value="F:iron ion binding"/>
    <property type="evidence" value="ECO:0007669"/>
    <property type="project" value="InterPro"/>
</dbReference>
<dbReference type="CDD" id="cd11060">
    <property type="entry name" value="CYP57A1-like"/>
    <property type="match status" value="1"/>
</dbReference>
<sequence>MVIFNSIVLTGVLVSSVLYIFASRIKTYLRLRHIPGPAGAALSRSWIFKKTMAGRIPNALAEVAGEYGPLARVGPNWLICSDTKEIRRMWSVHSGWHRDVWYNGFRFDPANDNILTANENKVHHRIRSNVLPGYNAKGITTQEGVIDTQVEKLLGLIEKKYVSSKETGIRPMDMARKFLYFTQDTTSALGFTTPFGYLDVDEDFNNTISTLEGMLPTVTTLGLFPVIISLMNNPLVKSLLPKPHDDNGMGKLLGLIKDRVDARYENKAKGEEDILQRFVESNLSRQEVEAEVLIMLFGGTDTTATALRMTVFYLSTTPAAYGALQAEIDNAIRSGKVTRPVIADAEALELGYLNAVIKEGLRMWPPISGLQLKCSDKDDVICGYQVPAGTAVGISEFTVMRNKSVFGEDADRFNPSRWVEERDPKRLKEMELTQGLVFASGTRWECLGKKLAYTELRKVLFELFLRYDFAMTDPAKPFEYWNYGATLHEHMNVTITRREA</sequence>
<dbReference type="Proteomes" id="UP000001197">
    <property type="component" value="Chromosome 5"/>
</dbReference>
<keyword evidence="1 4" id="KW-0349">Heme</keyword>
<evidence type="ECO:0000256" key="1">
    <source>
        <dbReference type="ARBA" id="ARBA00022617"/>
    </source>
</evidence>
<dbReference type="EMBL" id="FO904940">
    <property type="protein sequence ID" value="CDP29227.1"/>
    <property type="molecule type" value="Genomic_DNA"/>
</dbReference>
<dbReference type="InterPro" id="IPR050121">
    <property type="entry name" value="Cytochrome_P450_monoxygenase"/>
</dbReference>
<keyword evidence="6" id="KW-1185">Reference proteome</keyword>
<evidence type="ECO:0000256" key="2">
    <source>
        <dbReference type="ARBA" id="ARBA00022723"/>
    </source>
</evidence>
<accession>A0A090CSM5</accession>
<feature type="binding site" description="axial binding residue" evidence="4">
    <location>
        <position position="446"/>
    </location>
    <ligand>
        <name>heme</name>
        <dbReference type="ChEBI" id="CHEBI:30413"/>
    </ligand>
    <ligandPart>
        <name>Fe</name>
        <dbReference type="ChEBI" id="CHEBI:18248"/>
    </ligandPart>
</feature>
<dbReference type="InParanoid" id="A0A090CSM5"/>
<dbReference type="PANTHER" id="PTHR24305">
    <property type="entry name" value="CYTOCHROME P450"/>
    <property type="match status" value="1"/>
</dbReference>
<dbReference type="Pfam" id="PF00067">
    <property type="entry name" value="p450"/>
    <property type="match status" value="1"/>
</dbReference>
<dbReference type="GO" id="GO:0020037">
    <property type="term" value="F:heme binding"/>
    <property type="evidence" value="ECO:0007669"/>
    <property type="project" value="InterPro"/>
</dbReference>
<evidence type="ECO:0000313" key="6">
    <source>
        <dbReference type="Proteomes" id="UP000001197"/>
    </source>
</evidence>
<keyword evidence="2 4" id="KW-0479">Metal-binding</keyword>
<dbReference type="InterPro" id="IPR002401">
    <property type="entry name" value="Cyt_P450_E_grp-I"/>
</dbReference>
<dbReference type="Gene3D" id="1.10.630.10">
    <property type="entry name" value="Cytochrome P450"/>
    <property type="match status" value="1"/>
</dbReference>
<dbReference type="AlphaFoldDB" id="A0A090CSM5"/>
<dbReference type="InterPro" id="IPR001128">
    <property type="entry name" value="Cyt_P450"/>
</dbReference>
<comment type="cofactor">
    <cofactor evidence="4">
        <name>heme</name>
        <dbReference type="ChEBI" id="CHEBI:30413"/>
    </cofactor>
</comment>
<dbReference type="PRINTS" id="PR00385">
    <property type="entry name" value="P450"/>
</dbReference>
<dbReference type="PRINTS" id="PR00463">
    <property type="entry name" value="EP450I"/>
</dbReference>
<reference evidence="5 6" key="1">
    <citation type="journal article" date="2008" name="Genome Biol.">
        <title>The genome sequence of the model ascomycete fungus Podospora anserina.</title>
        <authorList>
            <person name="Espagne E."/>
            <person name="Lespinet O."/>
            <person name="Malagnac F."/>
            <person name="Da Silva C."/>
            <person name="Jaillon O."/>
            <person name="Porcel B.M."/>
            <person name="Couloux A."/>
            <person name="Aury J.-M."/>
            <person name="Segurens B."/>
            <person name="Poulain J."/>
            <person name="Anthouard V."/>
            <person name="Grossetete S."/>
            <person name="Khalili H."/>
            <person name="Coppin E."/>
            <person name="Dequard-Chablat M."/>
            <person name="Picard M."/>
            <person name="Contamine V."/>
            <person name="Arnaise S."/>
            <person name="Bourdais A."/>
            <person name="Berteaux-Lecellier V."/>
            <person name="Gautheret D."/>
            <person name="de Vries R.P."/>
            <person name="Battaglia E."/>
            <person name="Coutinho P.M."/>
            <person name="Danchin E.G.J."/>
            <person name="Henrissat B."/>
            <person name="El Khoury R."/>
            <person name="Sainsard-Chanet A."/>
            <person name="Boivin A."/>
            <person name="Pinan-Lucarre B."/>
            <person name="Sellem C.H."/>
            <person name="Debuchy R."/>
            <person name="Wincker P."/>
            <person name="Weissenbach J."/>
            <person name="Silar P."/>
        </authorList>
    </citation>
    <scope>NUCLEOTIDE SEQUENCE [LARGE SCALE GENOMIC DNA]</scope>
    <source>
        <strain evidence="6">S / ATCC MYA-4624 / DSM 980 / FGSC 10383</strain>
    </source>
</reference>
<dbReference type="eggNOG" id="KOG0158">
    <property type="taxonomic scope" value="Eukaryota"/>
</dbReference>
<reference evidence="6" key="2">
    <citation type="journal article" date="2014" name="Genetics">
        <title>Maintaining two mating types: Structure of the mating type locus and its role in heterokaryosis in Podospora anserina.</title>
        <authorList>
            <person name="Grognet P."/>
            <person name="Bidard F."/>
            <person name="Kuchly C."/>
            <person name="Tong L.C.H."/>
            <person name="Coppin E."/>
            <person name="Benkhali J.A."/>
            <person name="Couloux A."/>
            <person name="Wincker P."/>
            <person name="Debuchy R."/>
            <person name="Silar P."/>
        </authorList>
    </citation>
    <scope>GENOME REANNOTATION</scope>
    <source>
        <strain evidence="6">S / ATCC MYA-4624 / DSM 980 / FGSC 10383</strain>
    </source>
</reference>
<dbReference type="SUPFAM" id="SSF48264">
    <property type="entry name" value="Cytochrome P450"/>
    <property type="match status" value="1"/>
</dbReference>